<dbReference type="PROSITE" id="PS50214">
    <property type="entry name" value="DISINTEGRIN_2"/>
    <property type="match status" value="1"/>
</dbReference>
<name>Q09DX3_STIAD</name>
<sequence length="979" mass="101310">MYQVRWARLLSAAVILGAVHCNSNEPGPEPASAPANLSTTAREVTAPHCPSSCLGIHLGDYNLFLREDFTSTGTIQGKLAVGGNIHLSGFSVGMGLPDSHASSTLVAGGNLTLTNGAVAGAAWYRGSYTAQGVTFSRGTATQGVPPDFVDFADRFAALENLSTHLASQPHHGITQSNAWSVTMSGTDPCLNVFTLNANDFSGHGDWTISAPADSFVLVNVFGQAPSYSGGTIQLVGIPSRRVLFNFVEATTLTAEGFRFQGTILAPKAHATIRSTGLDGGLYAKALNLQYAPANLNPLDEMAAAREEVCNAADDNCNGQVDEDFECTGSGSRNCTAWCGAEGTQACDAATCGYGECTSASCCRADADCASGFYCEDSRCTAQQENGSSCTSAHQCSTGQCVDGVCCNSACEGECDACNLEGHLGTCSLAPATVECRSAEGECDVAESCTGSSAACPGDAKKPATAECRGPAGACDVAEHCTGSSNHCPADGYASSTTQCREVGGECDVAESCTGTGASCPADSFQSAGTECTRDSNVCTRDVCDGAGSCGHPALPSDTSCGTSYGTWGSCGGFSDFCDTTGTQSRTVTASTCGTGTCSPSSTTWETQACTRAAPDTACAQPNYGEWSPCSYSDTCAQTGTQHRTVKRYAYSCATGQCEESTFTETQACTRSTAGVQCRAGGVCDVAEYCSNGSCPADAKMPTGASCDDGNAGTTGDRCDGAGVCTGCGDGVKNGAEVCDDGNIVTETSCPYGQATCIRCNATCTQVLNLTGEVPGRSCSRKTVTWSQSQPAWQGNSRTQGPYSCSGQVSAASDGASASVGASGSERDGSARFICDDGTWVLQQGSCNGKIVATSMPTKCASANPTEQMWIGWYVSDLKRCADTAGLNFWVGQFNNKTDCKFREGFYWHTFNGVSYNFAYADSCWRFAFQMSATLTGEWPRPPAYSTHVSPEVEADLCGSLAYPWTGISSTGMNCKFPPG</sequence>
<dbReference type="EMBL" id="AAMD01000002">
    <property type="protein sequence ID" value="EAU69832.1"/>
    <property type="molecule type" value="Genomic_DNA"/>
</dbReference>
<dbReference type="InterPro" id="IPR001762">
    <property type="entry name" value="Disintegrin_dom"/>
</dbReference>
<gene>
    <name evidence="2" type="ORF">STIAU_5552</name>
</gene>
<dbReference type="SMART" id="SM00050">
    <property type="entry name" value="DISIN"/>
    <property type="match status" value="1"/>
</dbReference>
<evidence type="ECO:0000313" key="3">
    <source>
        <dbReference type="Proteomes" id="UP000032702"/>
    </source>
</evidence>
<dbReference type="AlphaFoldDB" id="Q09DX3"/>
<dbReference type="InterPro" id="IPR036436">
    <property type="entry name" value="Disintegrin_dom_sf"/>
</dbReference>
<evidence type="ECO:0000259" key="1">
    <source>
        <dbReference type="PROSITE" id="PS50214"/>
    </source>
</evidence>
<dbReference type="Proteomes" id="UP000032702">
    <property type="component" value="Unassembled WGS sequence"/>
</dbReference>
<accession>Q09DX3</accession>
<dbReference type="PATRIC" id="fig|378806.16.peg.9326"/>
<protein>
    <recommendedName>
        <fullName evidence="1">Disintegrin domain-containing protein</fullName>
    </recommendedName>
</protein>
<dbReference type="Gene3D" id="4.10.70.10">
    <property type="entry name" value="Disintegrin domain"/>
    <property type="match status" value="3"/>
</dbReference>
<reference evidence="2 3" key="1">
    <citation type="submission" date="2006-04" db="EMBL/GenBank/DDBJ databases">
        <authorList>
            <person name="Nierman W.C."/>
        </authorList>
    </citation>
    <scope>NUCLEOTIDE SEQUENCE [LARGE SCALE GENOMIC DNA]</scope>
    <source>
        <strain evidence="2 3">DW4/3-1</strain>
    </source>
</reference>
<dbReference type="InterPro" id="IPR026588">
    <property type="entry name" value="Choice_anch_A"/>
</dbReference>
<dbReference type="OrthoDB" id="5525440at2"/>
<feature type="domain" description="Disintegrin" evidence="1">
    <location>
        <begin position="335"/>
        <end position="463"/>
    </location>
</feature>
<comment type="caution">
    <text evidence="2">The sequence shown here is derived from an EMBL/GenBank/DDBJ whole genome shotgun (WGS) entry which is preliminary data.</text>
</comment>
<organism evidence="2 3">
    <name type="scientific">Stigmatella aurantiaca (strain DW4/3-1)</name>
    <dbReference type="NCBI Taxonomy" id="378806"/>
    <lineage>
        <taxon>Bacteria</taxon>
        <taxon>Pseudomonadati</taxon>
        <taxon>Myxococcota</taxon>
        <taxon>Myxococcia</taxon>
        <taxon>Myxococcales</taxon>
        <taxon>Cystobacterineae</taxon>
        <taxon>Archangiaceae</taxon>
        <taxon>Stigmatella</taxon>
    </lineage>
</organism>
<dbReference type="NCBIfam" id="TIGR04215">
    <property type="entry name" value="choice_anch_A"/>
    <property type="match status" value="1"/>
</dbReference>
<dbReference type="SUPFAM" id="SSF57552">
    <property type="entry name" value="Blood coagulation inhibitor (disintegrin)"/>
    <property type="match status" value="1"/>
</dbReference>
<dbReference type="Pfam" id="PF20597">
    <property type="entry name" value="pAdhesive_15"/>
    <property type="match status" value="1"/>
</dbReference>
<evidence type="ECO:0000313" key="2">
    <source>
        <dbReference type="EMBL" id="EAU69832.1"/>
    </source>
</evidence>
<proteinExistence type="predicted"/>